<name>A0A6G5QK31_CAMRE</name>
<dbReference type="PANTHER" id="PTHR43806">
    <property type="entry name" value="PEPTIDASE S8"/>
    <property type="match status" value="1"/>
</dbReference>
<dbReference type="InterPro" id="IPR023828">
    <property type="entry name" value="Peptidase_S8_Ser-AS"/>
</dbReference>
<dbReference type="InterPro" id="IPR023827">
    <property type="entry name" value="Peptidase_S8_Asp-AS"/>
</dbReference>
<dbReference type="Gene3D" id="2.40.128.130">
    <property type="entry name" value="Autotransporter beta-domain"/>
    <property type="match status" value="1"/>
</dbReference>
<evidence type="ECO:0000256" key="6">
    <source>
        <dbReference type="PIRSR" id="PIRSR615500-1"/>
    </source>
</evidence>
<feature type="active site" description="Charge relay system" evidence="6 7">
    <location>
        <position position="85"/>
    </location>
</feature>
<keyword evidence="5 7" id="KW-0720">Serine protease</keyword>
<protein>
    <submittedName>
        <fullName evidence="10">Putative autotransporter serine protease</fullName>
    </submittedName>
</protein>
<dbReference type="NCBIfam" id="TIGR02601">
    <property type="entry name" value="autotrns_rpt"/>
    <property type="match status" value="1"/>
</dbReference>
<dbReference type="GO" id="GO:0006508">
    <property type="term" value="P:proteolysis"/>
    <property type="evidence" value="ECO:0007669"/>
    <property type="project" value="UniProtKB-KW"/>
</dbReference>
<dbReference type="PROSITE" id="PS00136">
    <property type="entry name" value="SUBTILASE_ASP"/>
    <property type="match status" value="1"/>
</dbReference>
<feature type="chain" id="PRO_5026093704" evidence="8">
    <location>
        <begin position="38"/>
        <end position="1089"/>
    </location>
</feature>
<feature type="active site" description="Charge relay system" evidence="6 7">
    <location>
        <position position="162"/>
    </location>
</feature>
<dbReference type="PRINTS" id="PR00723">
    <property type="entry name" value="SUBTILISIN"/>
</dbReference>
<evidence type="ECO:0000313" key="10">
    <source>
        <dbReference type="EMBL" id="QCD45937.1"/>
    </source>
</evidence>
<dbReference type="InterPro" id="IPR036709">
    <property type="entry name" value="Autotransporte_beta_dom_sf"/>
</dbReference>
<dbReference type="InterPro" id="IPR005546">
    <property type="entry name" value="Autotransporte_beta"/>
</dbReference>
<proteinExistence type="inferred from homology"/>
<dbReference type="InterPro" id="IPR022398">
    <property type="entry name" value="Peptidase_S8_His-AS"/>
</dbReference>
<keyword evidence="4 7" id="KW-0378">Hydrolase</keyword>
<reference evidence="10 11" key="1">
    <citation type="submission" date="2016-07" db="EMBL/GenBank/DDBJ databases">
        <title>Comparative genomics of the Campylobacter concisus group.</title>
        <authorList>
            <person name="Miller W.G."/>
            <person name="Yee E."/>
            <person name="Chapman M.H."/>
            <person name="Huynh S."/>
            <person name="Bono J.L."/>
            <person name="On S.L.W."/>
            <person name="StLeger J."/>
            <person name="Foster G."/>
            <person name="Parker C.T."/>
        </authorList>
    </citation>
    <scope>NUCLEOTIDE SEQUENCE [LARGE SCALE GENOMIC DNA]</scope>
    <source>
        <strain evidence="10 11">ATCC 33238</strain>
    </source>
</reference>
<dbReference type="PROSITE" id="PS51208">
    <property type="entry name" value="AUTOTRANSPORTER"/>
    <property type="match status" value="1"/>
</dbReference>
<dbReference type="SUPFAM" id="SSF103515">
    <property type="entry name" value="Autotransporter"/>
    <property type="match status" value="1"/>
</dbReference>
<dbReference type="RefSeq" id="WP_002945545.1">
    <property type="nucleotide sequence ID" value="NZ_CP012543.1"/>
</dbReference>
<dbReference type="Pfam" id="PF03797">
    <property type="entry name" value="Autotransporter"/>
    <property type="match status" value="1"/>
</dbReference>
<accession>A0A6G5QK31</accession>
<evidence type="ECO:0000256" key="5">
    <source>
        <dbReference type="ARBA" id="ARBA00022825"/>
    </source>
</evidence>
<dbReference type="Gene3D" id="3.40.50.200">
    <property type="entry name" value="Peptidase S8/S53 domain"/>
    <property type="match status" value="1"/>
</dbReference>
<dbReference type="PROSITE" id="PS51892">
    <property type="entry name" value="SUBTILASE"/>
    <property type="match status" value="1"/>
</dbReference>
<dbReference type="PANTHER" id="PTHR43806:SF11">
    <property type="entry name" value="CEREVISIN-RELATED"/>
    <property type="match status" value="1"/>
</dbReference>
<dbReference type="AlphaFoldDB" id="A0A6G5QK31"/>
<dbReference type="InterPro" id="IPR050131">
    <property type="entry name" value="Peptidase_S8_subtilisin-like"/>
</dbReference>
<gene>
    <name evidence="10" type="ORF">CRECT_0237</name>
</gene>
<dbReference type="CDD" id="cd04848">
    <property type="entry name" value="Peptidases_S8_Autotransporter_serine_protease_like"/>
    <property type="match status" value="1"/>
</dbReference>
<dbReference type="InterPro" id="IPR015500">
    <property type="entry name" value="Peptidase_S8_subtilisin-rel"/>
</dbReference>
<dbReference type="EMBL" id="CP012543">
    <property type="protein sequence ID" value="QCD45937.1"/>
    <property type="molecule type" value="Genomic_DNA"/>
</dbReference>
<dbReference type="InterPro" id="IPR000209">
    <property type="entry name" value="Peptidase_S8/S53_dom"/>
</dbReference>
<evidence type="ECO:0000256" key="8">
    <source>
        <dbReference type="SAM" id="SignalP"/>
    </source>
</evidence>
<evidence type="ECO:0000256" key="4">
    <source>
        <dbReference type="ARBA" id="ARBA00022801"/>
    </source>
</evidence>
<evidence type="ECO:0000259" key="9">
    <source>
        <dbReference type="PROSITE" id="PS51208"/>
    </source>
</evidence>
<feature type="domain" description="Autotransporter" evidence="9">
    <location>
        <begin position="819"/>
        <end position="1089"/>
    </location>
</feature>
<keyword evidence="2 7" id="KW-0645">Protease</keyword>
<evidence type="ECO:0000313" key="11">
    <source>
        <dbReference type="Proteomes" id="UP000502377"/>
    </source>
</evidence>
<feature type="active site" description="Charge relay system" evidence="6 7">
    <location>
        <position position="412"/>
    </location>
</feature>
<dbReference type="Proteomes" id="UP000502377">
    <property type="component" value="Chromosome"/>
</dbReference>
<dbReference type="PROSITE" id="PS00138">
    <property type="entry name" value="SUBTILASE_SER"/>
    <property type="match status" value="1"/>
</dbReference>
<dbReference type="KEGG" id="crx:CRECT_0237"/>
<dbReference type="Pfam" id="PF12951">
    <property type="entry name" value="PATR"/>
    <property type="match status" value="1"/>
</dbReference>
<dbReference type="InterPro" id="IPR036852">
    <property type="entry name" value="Peptidase_S8/S53_dom_sf"/>
</dbReference>
<organism evidence="10 11">
    <name type="scientific">Campylobacter rectus</name>
    <name type="common">Wolinella recta</name>
    <dbReference type="NCBI Taxonomy" id="203"/>
    <lineage>
        <taxon>Bacteria</taxon>
        <taxon>Pseudomonadati</taxon>
        <taxon>Campylobacterota</taxon>
        <taxon>Epsilonproteobacteria</taxon>
        <taxon>Campylobacterales</taxon>
        <taxon>Campylobacteraceae</taxon>
        <taxon>Campylobacter</taxon>
    </lineage>
</organism>
<evidence type="ECO:0000256" key="2">
    <source>
        <dbReference type="ARBA" id="ARBA00022670"/>
    </source>
</evidence>
<dbReference type="GO" id="GO:0004252">
    <property type="term" value="F:serine-type endopeptidase activity"/>
    <property type="evidence" value="ECO:0007669"/>
    <property type="project" value="UniProtKB-UniRule"/>
</dbReference>
<dbReference type="InterPro" id="IPR034061">
    <property type="entry name" value="Peptidases_S8_Autotransporter"/>
</dbReference>
<evidence type="ECO:0000256" key="3">
    <source>
        <dbReference type="ARBA" id="ARBA00022729"/>
    </source>
</evidence>
<dbReference type="SMART" id="SM00869">
    <property type="entry name" value="Autotransporter"/>
    <property type="match status" value="1"/>
</dbReference>
<sequence>MYLIMPRKFVNLRSNKGSNLPLSALTCLLLATSGAYAYTEVGVSGNTSSWESAEYKKDWGLVSMNASTAYALGFNGSGVKIGVMDSGVLLSHPEFQDGRIHVVKSSGTYSKNGMMYPDTAYGNSPFKAGSSSEYDETNKGEFKKGDKFDIDGRWVAGVNDSHGTHVGGTMAASRDGSGMHGVAFKAQLYSANTGGNDGMTYGPNQDYNFFLKGYEALADAGAKVINNSWGSNRKVNSAFKGATGYKPSYGLRHIDEYNTDIRDTNGVTETNNAKDHMYLKDINAAKKAYYQFVTSGEKSFIDAAYEVAVKRRVIQVFTAGNRSFMAESFTRAALPYFRPDAEKYWINVTGQNGTAGYPNGSNRSGQVSDAQRFNLAGNSKWWTIAAPAAEVYSSTVDLKTKQASYASWGGTSMAAPHVSGALGVIFQRYPYMSAAQVRDTMLTTARQRTLRAGHGSGGMLERWGSDGEGVPSKVWGWGILDLGKAMFGPGQFLGNFDVTMNQNDIWTNNISDVAIKFRKTEDDSDAAAWAARKAVLNAKPNLSAEEKAEMTFETARQQARAARAAEGYEGSLTKRGDGALTLAGDNSFTGAVNIYGGKISALNQSISSSRSVNVHKGGEFEVLNAITYKTPSAGGFVSTTKTSDATQVNATINKGGSFVINDGAHNLNLTFKEGSLLKAAMLSSAELANLAANPNLKKTVSASGSFTGANLANVEDSYAFFKTTKEATTNSNLALSLQKGKSMEEVASTSAEKSFARLVEANPGSAIYSSMLGATHSVAAAYFSAFSNDLDFKAQNNSAIDSFMLANSVKNKNGAKRADIGAGVELWLLSGASRVTSGSNAGGRLGTNAFTNLVGVDFLAGDSSKAGVFVGLGRTNHKLGDSKAVKSKDAHAGIYGDIGLDPIKISLGAIYSKFDQEKRVVSSYAPLAYEYKDADASVISAYAQIAYAGLSYENGFSLEPYAGLTYIRAKNDDVANSLVQIKNEDRDLQIASLGVKPSIAFSMDGISLVAKADVAYNRFFGDKTPSAHMNVTGLGATKLKGEKLKDIATTELGIEAAFTKNFRIGLGYVGAYGSNVKSNGVNAKFSWAF</sequence>
<dbReference type="Pfam" id="PF00082">
    <property type="entry name" value="Peptidase_S8"/>
    <property type="match status" value="1"/>
</dbReference>
<evidence type="ECO:0000256" key="7">
    <source>
        <dbReference type="PROSITE-ProRule" id="PRU01240"/>
    </source>
</evidence>
<comment type="similarity">
    <text evidence="1 7">Belongs to the peptidase S8 family.</text>
</comment>
<dbReference type="PROSITE" id="PS00137">
    <property type="entry name" value="SUBTILASE_HIS"/>
    <property type="match status" value="1"/>
</dbReference>
<evidence type="ECO:0000256" key="1">
    <source>
        <dbReference type="ARBA" id="ARBA00011073"/>
    </source>
</evidence>
<keyword evidence="3 8" id="KW-0732">Signal</keyword>
<feature type="signal peptide" evidence="8">
    <location>
        <begin position="1"/>
        <end position="37"/>
    </location>
</feature>
<dbReference type="SUPFAM" id="SSF52743">
    <property type="entry name" value="Subtilisin-like"/>
    <property type="match status" value="1"/>
</dbReference>
<dbReference type="InterPro" id="IPR013425">
    <property type="entry name" value="Autotrns_rpt"/>
</dbReference>